<comment type="caution">
    <text evidence="3">The sequence shown here is derived from an EMBL/GenBank/DDBJ whole genome shotgun (WGS) entry which is preliminary data.</text>
</comment>
<dbReference type="Proteomes" id="UP000028545">
    <property type="component" value="Unassembled WGS sequence"/>
</dbReference>
<keyword evidence="4" id="KW-1185">Reference proteome</keyword>
<dbReference type="VEuPathDB" id="FungiDB:SAPIO_CDS3406"/>
<feature type="region of interest" description="Disordered" evidence="1">
    <location>
        <begin position="275"/>
        <end position="382"/>
    </location>
</feature>
<proteinExistence type="predicted"/>
<evidence type="ECO:0000313" key="4">
    <source>
        <dbReference type="Proteomes" id="UP000028545"/>
    </source>
</evidence>
<dbReference type="PANTHER" id="PTHR22910:SF6">
    <property type="entry name" value="PROTEIN MGARP"/>
    <property type="match status" value="1"/>
</dbReference>
<feature type="compositionally biased region" description="Low complexity" evidence="1">
    <location>
        <begin position="340"/>
        <end position="353"/>
    </location>
</feature>
<reference evidence="3 4" key="1">
    <citation type="journal article" date="2014" name="Genome Announc.">
        <title>Draft genome sequence of the pathogenic fungus Scedosporium apiospermum.</title>
        <authorList>
            <person name="Vandeputte P."/>
            <person name="Ghamrawi S."/>
            <person name="Rechenmann M."/>
            <person name="Iltis A."/>
            <person name="Giraud S."/>
            <person name="Fleury M."/>
            <person name="Thornton C."/>
            <person name="Delhaes L."/>
            <person name="Meyer W."/>
            <person name="Papon N."/>
            <person name="Bouchara J.P."/>
        </authorList>
    </citation>
    <scope>NUCLEOTIDE SEQUENCE [LARGE SCALE GENOMIC DNA]</scope>
    <source>
        <strain evidence="3 4">IHEM 14462</strain>
    </source>
</reference>
<protein>
    <recommendedName>
        <fullName evidence="2">PWWP domain-containing protein</fullName>
    </recommendedName>
</protein>
<dbReference type="SMART" id="SM00293">
    <property type="entry name" value="PWWP"/>
    <property type="match status" value="1"/>
</dbReference>
<feature type="region of interest" description="Disordered" evidence="1">
    <location>
        <begin position="474"/>
        <end position="549"/>
    </location>
</feature>
<dbReference type="HOGENOM" id="CLU_019479_0_0_1"/>
<feature type="domain" description="PWWP" evidence="2">
    <location>
        <begin position="145"/>
        <end position="228"/>
    </location>
</feature>
<evidence type="ECO:0000256" key="1">
    <source>
        <dbReference type="SAM" id="MobiDB-lite"/>
    </source>
</evidence>
<dbReference type="KEGG" id="sapo:SAPIO_CDS3406"/>
<dbReference type="InterPro" id="IPR000313">
    <property type="entry name" value="PWWP_dom"/>
</dbReference>
<dbReference type="PANTHER" id="PTHR22910">
    <property type="entry name" value="PROTEIN MGARP"/>
    <property type="match status" value="1"/>
</dbReference>
<dbReference type="SUPFAM" id="SSF63748">
    <property type="entry name" value="Tudor/PWWP/MBT"/>
    <property type="match status" value="1"/>
</dbReference>
<dbReference type="Pfam" id="PF00855">
    <property type="entry name" value="PWWP"/>
    <property type="match status" value="1"/>
</dbReference>
<feature type="compositionally biased region" description="Basic and acidic residues" evidence="1">
    <location>
        <begin position="102"/>
        <end position="113"/>
    </location>
</feature>
<feature type="compositionally biased region" description="Basic and acidic residues" evidence="1">
    <location>
        <begin position="486"/>
        <end position="531"/>
    </location>
</feature>
<evidence type="ECO:0000313" key="3">
    <source>
        <dbReference type="EMBL" id="KEZ44413.1"/>
    </source>
</evidence>
<dbReference type="OMA" id="WPVIVCD"/>
<feature type="region of interest" description="Disordered" evidence="1">
    <location>
        <begin position="1"/>
        <end position="137"/>
    </location>
</feature>
<sequence>MSSPEPSTDKKDVTSATAPDVTEAPEAKEEQPKVEATKEAESNAEADASKDDTSSEKPTEPAEAKPETEKAEASSAEKKDEETDIEMKDAATEGGDATPATDAKEEAAADKTKAARRKSTGATEKGKKLNRKQSKARITNLNAQPGDHYLVKLKGFPPWPAVICDEVMLPQLLLTTRPVTAKRADGTYREDFADGGKRVNDRTFPVMYLYTNEFGWVPNTSLQELSPEQASEAINDKMRKDLQAAYELAAEGHDLDYYKDLLQQFQEELVAKEEAKKSKKSKAAAADSMDIDEVEEATPAKKSKKRKAEDETATPQRSDSVKKPKIKLLNSAAKASNGGAPPKASKEQAAPKPSKSKSKPSKPAEETRRPELTPEERHERKSKEVLYLRHKLQKGFFPRDAVPKEEDMQFMSEFFTRLERFTEMDASILRATRIYKVPRAILRMESIPREEEFNFKSRSQGLLDQWNKLLAAEPAPVEGGSNGVNGKEEKKAVKPESNGADEKAEKASADEKTATEPVEKKEDVADTKGSEATEEEEETKAPAAVEASA</sequence>
<gene>
    <name evidence="3" type="ORF">SAPIO_CDS3406</name>
</gene>
<dbReference type="PROSITE" id="PS50812">
    <property type="entry name" value="PWWP"/>
    <property type="match status" value="1"/>
</dbReference>
<dbReference type="RefSeq" id="XP_016644212.1">
    <property type="nucleotide sequence ID" value="XM_016786206.1"/>
</dbReference>
<accession>A0A084GAQ1</accession>
<feature type="compositionally biased region" description="Basic and acidic residues" evidence="1">
    <location>
        <begin position="362"/>
        <end position="382"/>
    </location>
</feature>
<dbReference type="EMBL" id="JOWA01000088">
    <property type="protein sequence ID" value="KEZ44413.1"/>
    <property type="molecule type" value="Genomic_DNA"/>
</dbReference>
<evidence type="ECO:0000259" key="2">
    <source>
        <dbReference type="PROSITE" id="PS50812"/>
    </source>
</evidence>
<dbReference type="OrthoDB" id="62853at2759"/>
<dbReference type="InterPro" id="IPR026093">
    <property type="entry name" value="MGARP"/>
</dbReference>
<dbReference type="GO" id="GO:0005739">
    <property type="term" value="C:mitochondrion"/>
    <property type="evidence" value="ECO:0007669"/>
    <property type="project" value="InterPro"/>
</dbReference>
<organism evidence="3 4">
    <name type="scientific">Pseudallescheria apiosperma</name>
    <name type="common">Scedosporium apiospermum</name>
    <dbReference type="NCBI Taxonomy" id="563466"/>
    <lineage>
        <taxon>Eukaryota</taxon>
        <taxon>Fungi</taxon>
        <taxon>Dikarya</taxon>
        <taxon>Ascomycota</taxon>
        <taxon>Pezizomycotina</taxon>
        <taxon>Sordariomycetes</taxon>
        <taxon>Hypocreomycetidae</taxon>
        <taxon>Microascales</taxon>
        <taxon>Microascaceae</taxon>
        <taxon>Scedosporium</taxon>
    </lineage>
</organism>
<dbReference type="Gene3D" id="2.30.30.140">
    <property type="match status" value="1"/>
</dbReference>
<dbReference type="AlphaFoldDB" id="A0A084GAQ1"/>
<feature type="compositionally biased region" description="Basic and acidic residues" evidence="1">
    <location>
        <begin position="25"/>
        <end position="91"/>
    </location>
</feature>
<dbReference type="GeneID" id="27722478"/>
<name>A0A084GAQ1_PSEDA</name>